<gene>
    <name evidence="1" type="ORF">IFO69_11005</name>
</gene>
<keyword evidence="2" id="KW-1185">Reference proteome</keyword>
<dbReference type="Proteomes" id="UP000647133">
    <property type="component" value="Unassembled WGS sequence"/>
</dbReference>
<reference evidence="1 2" key="1">
    <citation type="submission" date="2020-09" db="EMBL/GenBank/DDBJ databases">
        <title>Echinicola sp. CAU 1574 isolated from sand of Sido Beach.</title>
        <authorList>
            <person name="Kim W."/>
        </authorList>
    </citation>
    <scope>NUCLEOTIDE SEQUENCE [LARGE SCALE GENOMIC DNA]</scope>
    <source>
        <strain evidence="1 2">CAU 1574</strain>
    </source>
</reference>
<sequence length="284" mass="32565">MNVSSIYKTLATVSIYHNYFLDNGETSFASMNTDEQAEQLKYFDFRSFLKITPTQETLKVMSGQKIIFKLYPNSILLAIKVGATDESIPFIPLEDSLKLNFNLYIVDSYFENYTALELDTSKLMFFSNESPIFPDPASFESIPRFNQNKLIDGDYLYEGKNKDFLLANFADNPLLLSGILSIQIKSSNTADSLINNDGSLKNTPPHFKIQFDNQKTIWKYIHRKDEFEVETKQAMPLTKYGYIKLENPTDFKSSPPSPDKYQFPNPSANSVKLISNQLYSEIFI</sequence>
<name>A0ABR9ANS7_9BACT</name>
<dbReference type="RefSeq" id="WP_192010156.1">
    <property type="nucleotide sequence ID" value="NZ_JACYTQ010000003.1"/>
</dbReference>
<evidence type="ECO:0000313" key="1">
    <source>
        <dbReference type="EMBL" id="MBD8489274.1"/>
    </source>
</evidence>
<accession>A0ABR9ANS7</accession>
<proteinExistence type="predicted"/>
<organism evidence="1 2">
    <name type="scientific">Echinicola arenosa</name>
    <dbReference type="NCBI Taxonomy" id="2774144"/>
    <lineage>
        <taxon>Bacteria</taxon>
        <taxon>Pseudomonadati</taxon>
        <taxon>Bacteroidota</taxon>
        <taxon>Cytophagia</taxon>
        <taxon>Cytophagales</taxon>
        <taxon>Cyclobacteriaceae</taxon>
        <taxon>Echinicola</taxon>
    </lineage>
</organism>
<comment type="caution">
    <text evidence="1">The sequence shown here is derived from an EMBL/GenBank/DDBJ whole genome shotgun (WGS) entry which is preliminary data.</text>
</comment>
<evidence type="ECO:0000313" key="2">
    <source>
        <dbReference type="Proteomes" id="UP000647133"/>
    </source>
</evidence>
<protein>
    <submittedName>
        <fullName evidence="1">Uncharacterized protein</fullName>
    </submittedName>
</protein>
<dbReference type="EMBL" id="JACYTQ010000003">
    <property type="protein sequence ID" value="MBD8489274.1"/>
    <property type="molecule type" value="Genomic_DNA"/>
</dbReference>